<feature type="compositionally biased region" description="Acidic residues" evidence="1">
    <location>
        <begin position="2025"/>
        <end position="2036"/>
    </location>
</feature>
<name>D8QH71_SCHCM</name>
<feature type="compositionally biased region" description="Low complexity" evidence="1">
    <location>
        <begin position="1990"/>
        <end position="2007"/>
    </location>
</feature>
<feature type="compositionally biased region" description="Polar residues" evidence="1">
    <location>
        <begin position="1903"/>
        <end position="1930"/>
    </location>
</feature>
<dbReference type="HOGENOM" id="CLU_233343_0_0_1"/>
<proteinExistence type="predicted"/>
<feature type="compositionally biased region" description="Pro residues" evidence="1">
    <location>
        <begin position="1636"/>
        <end position="1645"/>
    </location>
</feature>
<feature type="compositionally biased region" description="Basic and acidic residues" evidence="1">
    <location>
        <begin position="1741"/>
        <end position="1757"/>
    </location>
</feature>
<dbReference type="VEuPathDB" id="FungiDB:SCHCODRAFT_02516718"/>
<feature type="compositionally biased region" description="Polar residues" evidence="1">
    <location>
        <begin position="1131"/>
        <end position="1143"/>
    </location>
</feature>
<protein>
    <recommendedName>
        <fullName evidence="4">F-box domain-containing protein</fullName>
    </recommendedName>
</protein>
<feature type="region of interest" description="Disordered" evidence="1">
    <location>
        <begin position="1903"/>
        <end position="1948"/>
    </location>
</feature>
<feature type="compositionally biased region" description="Low complexity" evidence="1">
    <location>
        <begin position="1188"/>
        <end position="1197"/>
    </location>
</feature>
<evidence type="ECO:0000256" key="1">
    <source>
        <dbReference type="SAM" id="MobiDB-lite"/>
    </source>
</evidence>
<keyword evidence="3" id="KW-1185">Reference proteome</keyword>
<feature type="compositionally biased region" description="Low complexity" evidence="1">
    <location>
        <begin position="1800"/>
        <end position="1823"/>
    </location>
</feature>
<accession>D8QH71</accession>
<organism evidence="3">
    <name type="scientific">Schizophyllum commune (strain H4-8 / FGSC 9210)</name>
    <name type="common">Split gill fungus</name>
    <dbReference type="NCBI Taxonomy" id="578458"/>
    <lineage>
        <taxon>Eukaryota</taxon>
        <taxon>Fungi</taxon>
        <taxon>Dikarya</taxon>
        <taxon>Basidiomycota</taxon>
        <taxon>Agaricomycotina</taxon>
        <taxon>Agaricomycetes</taxon>
        <taxon>Agaricomycetidae</taxon>
        <taxon>Agaricales</taxon>
        <taxon>Schizophyllaceae</taxon>
        <taxon>Schizophyllum</taxon>
    </lineage>
</organism>
<dbReference type="Gene3D" id="3.80.10.10">
    <property type="entry name" value="Ribonuclease Inhibitor"/>
    <property type="match status" value="1"/>
</dbReference>
<dbReference type="EMBL" id="GL377312">
    <property type="protein sequence ID" value="EFI92888.1"/>
    <property type="molecule type" value="Genomic_DNA"/>
</dbReference>
<dbReference type="GeneID" id="9597942"/>
<evidence type="ECO:0008006" key="4">
    <source>
        <dbReference type="Google" id="ProtNLM"/>
    </source>
</evidence>
<feature type="compositionally biased region" description="Low complexity" evidence="1">
    <location>
        <begin position="1204"/>
        <end position="1218"/>
    </location>
</feature>
<feature type="compositionally biased region" description="Low complexity" evidence="1">
    <location>
        <begin position="1372"/>
        <end position="1388"/>
    </location>
</feature>
<feature type="region of interest" description="Disordered" evidence="1">
    <location>
        <begin position="1626"/>
        <end position="1850"/>
    </location>
</feature>
<evidence type="ECO:0000313" key="3">
    <source>
        <dbReference type="Proteomes" id="UP000007431"/>
    </source>
</evidence>
<feature type="region of interest" description="Disordered" evidence="1">
    <location>
        <begin position="1990"/>
        <end position="2036"/>
    </location>
</feature>
<sequence length="2036" mass="224390">MKGGHALFSSQDCTEEEAMRARYQWAAQRCRKMEQRISHVLHPDIICRPRELQFVDEFRMVVGGLSNWMGCSHTTLLRTILMRLADVINFAPLKTLVFVSRIVPLYLWAAIINNETLRTIHLEAGLGSTGSIWPDAPQIRNLLITIRNDKGAEGARRVIGLCPSLAFLNVISADADTPISNSIVRPISQCLDRSLRRLHLYGIDPSAVSSLARTLKSAAAPLPLTHLSLTSAEWTHLKRNCVLRLIRGLRNLPHLRVLCLRGLQYTQPGLFGRIARFAPRLQALTVGHRVSILEATNPFYGARWPAPAYEYAKYLTGMRELRHLGINMELQGRAYSPAGLLGFERRMSEPEIASSLDESDPEDEIRDPDDYLTRDSARHTAAMFAAYAPALQSFFAGSEEDWVPMFSCTFSRKDGGGIAVNERPSESELICHSEGAKRDDTALGPRRQNPPLKLYADDVYEAQNRYWHAELNLRVTKNDKDPEELEYAEERVQRAREFCEIVLGRAYTNRLFDSLIGFHTGSLDLSGRHRPRYMKLCTQLVAMAMELFAMKDKVTISTREVLDWDFKQMKKVPCVEAVYDFEPPTLWDDFADKWHVRYSHDYGSLQRGVERCLHTIGSAEVRFQVLLLTDLPPELLDYIMSMANTEELAAWSGTCKILRDHALTYAYEEIKYPLNSVHTLDVDLMDKLRKRKDGQEKANNYVRKVALRQRNATVNRMRHLLRQKDALAKTKNIIFYEDWTSDHWRWFELLGCSYNDFVGPLVKPLAQQIRLAPLTEFSYRSRSLYGLVWKAISQCMTLHTLTLLTSLPMSVQWPPATSVVNLVLHMTEVYQPDFLWDIVTYCPSALYLCVFAPSRRGGTSIPRAVFGGNAYNPLTQLRRIDLHGMDPGSIIVLAEAFVAAGLPPLTHFAISAPTKSHITREPVFALIRSLHNARQLQTLCISTLQYVQPDLFALIGENLPWLRLLALEHQPSKYREVRGGGTHWPRPSFEYAPHLAALPRLKHLGINISAYDLTYTPYAMHRLETGYDGAYEEDEHELDRLFSRSTDDVDLDVEDPRRIDGLVPPRCCVLGLRGPLIGMPMGKSPFTFTTQPMLAAKGSGSRSSPIELSDDEDMRAPVPKAQTLAVKPGRNNATRQTSPATRSKSAKRKREEEQPDAFVPRPPPKVTAQAPAPVQPQPKQKNKKKASNKQQQGSKQAQPPPKSSQPARAKAPAPAPTAKKQKGRSMTIGYEPDPDPKAAHGCIPNEALAPLAPWTPDPERTLVMENIPKAYRNHPEWVSKWALSVCGVAPPIVVTNKVLRDRAIIEFPSNALASSAWRSKRLNPELDKLPPDQLKGQPRLDFIRVYWLVVDGESPGYNLAQKRQQEAKGQMPASEGGESSTSSAPAPKLSKKQKQKQKADAQHQQQPPQPPPSLTPYTDAALTQLPSLPRRPSLSLTPYTDAALAANHGQPVPPLSYTPYADAFLLRRAQAAAEGRDVWDDDLYAQALASLPSLSTPILPPPPPNGHSASDRASRPQASRPSQRQPPPMQLPLRSPSPFAIGPPIDIDMNTIQRRASSSSADCVMISPVRSNAASSPVRSHAACSPVRSNALYPPIRSEAACASADPIVIDVDEGEYEVDGRMQSLEPGEIRMDYVPPPAPPKAPLDPALTPRKPAPVVASKPAPVTASKPGPSKGAHARESAPMASSSSKSTAAPSGKSTATSSGKATATPSGKPSAALSNAAITPEPMAVVQDEVEGTTQDKSEGVTRLEDELKALVRQSRRTAPRAAPSHSAGPSSSHSTQLPSSHPTRPPSPPPQSSIATATTSLTSQSSQMSQKASSATVPQSAPATGTQTATAMTSQRATATMIQSAAATVEDDAEMFIKMAISEASTQPLSADSASATSVGPLVLQPSMPMTIEQKTQVLQTSSRTQVSQSWPPHASSGSLHPSNRPPPANSRLPPSTDFERLGDHLNESKRLLAMLSAAKTKDERERIVVLIKEMNRRYATAGAAAASSTQQHTAGQTSKPRRKWPAPEQGPVIIEISDDEYEYDEAS</sequence>
<feature type="compositionally biased region" description="Acidic residues" evidence="1">
    <location>
        <begin position="357"/>
        <end position="367"/>
    </location>
</feature>
<dbReference type="STRING" id="578458.D8QH71"/>
<feature type="region of interest" description="Disordered" evidence="1">
    <location>
        <begin position="1494"/>
        <end position="1546"/>
    </location>
</feature>
<feature type="region of interest" description="Disordered" evidence="1">
    <location>
        <begin position="1095"/>
        <end position="1235"/>
    </location>
</feature>
<dbReference type="Proteomes" id="UP000007431">
    <property type="component" value="Unassembled WGS sequence"/>
</dbReference>
<dbReference type="eggNOG" id="ENOG502SQ6A">
    <property type="taxonomic scope" value="Eukaryota"/>
</dbReference>
<feature type="compositionally biased region" description="Low complexity" evidence="1">
    <location>
        <begin position="1767"/>
        <end position="1790"/>
    </location>
</feature>
<dbReference type="InParanoid" id="D8QH71"/>
<dbReference type="InterPro" id="IPR032675">
    <property type="entry name" value="LRR_dom_sf"/>
</dbReference>
<feature type="compositionally biased region" description="Polar residues" evidence="1">
    <location>
        <begin position="1824"/>
        <end position="1850"/>
    </location>
</feature>
<dbReference type="OrthoDB" id="3258311at2759"/>
<evidence type="ECO:0000313" key="2">
    <source>
        <dbReference type="EMBL" id="EFI92888.1"/>
    </source>
</evidence>
<dbReference type="RefSeq" id="XP_003027791.1">
    <property type="nucleotide sequence ID" value="XM_003027745.1"/>
</dbReference>
<gene>
    <name evidence="2" type="ORF">SCHCODRAFT_258537</name>
</gene>
<feature type="compositionally biased region" description="Low complexity" evidence="1">
    <location>
        <begin position="1682"/>
        <end position="1714"/>
    </location>
</feature>
<feature type="compositionally biased region" description="Low complexity" evidence="1">
    <location>
        <begin position="1646"/>
        <end position="1669"/>
    </location>
</feature>
<reference evidence="2 3" key="1">
    <citation type="journal article" date="2010" name="Nat. Biotechnol.">
        <title>Genome sequence of the model mushroom Schizophyllum commune.</title>
        <authorList>
            <person name="Ohm R.A."/>
            <person name="de Jong J.F."/>
            <person name="Lugones L.G."/>
            <person name="Aerts A."/>
            <person name="Kothe E."/>
            <person name="Stajich J.E."/>
            <person name="de Vries R.P."/>
            <person name="Record E."/>
            <person name="Levasseur A."/>
            <person name="Baker S.E."/>
            <person name="Bartholomew K.A."/>
            <person name="Coutinho P.M."/>
            <person name="Erdmann S."/>
            <person name="Fowler T.J."/>
            <person name="Gathman A.C."/>
            <person name="Lombard V."/>
            <person name="Henrissat B."/>
            <person name="Knabe N."/>
            <person name="Kuees U."/>
            <person name="Lilly W.W."/>
            <person name="Lindquist E."/>
            <person name="Lucas S."/>
            <person name="Magnuson J.K."/>
            <person name="Piumi F."/>
            <person name="Raudaskoski M."/>
            <person name="Salamov A."/>
            <person name="Schmutz J."/>
            <person name="Schwarze F.W.M.R."/>
            <person name="vanKuyk P.A."/>
            <person name="Horton J.S."/>
            <person name="Grigoriev I.V."/>
            <person name="Woesten H.A.B."/>
        </authorList>
    </citation>
    <scope>NUCLEOTIDE SEQUENCE [LARGE SCALE GENOMIC DNA]</scope>
    <source>
        <strain evidence="3">H4-8 / FGSC 9210</strain>
    </source>
</reference>
<feature type="region of interest" description="Disordered" evidence="1">
    <location>
        <begin position="351"/>
        <end position="370"/>
    </location>
</feature>
<dbReference type="SUPFAM" id="SSF52047">
    <property type="entry name" value="RNI-like"/>
    <property type="match status" value="2"/>
</dbReference>
<dbReference type="KEGG" id="scm:SCHCO_02516718"/>
<feature type="region of interest" description="Disordered" evidence="1">
    <location>
        <begin position="1362"/>
        <end position="1419"/>
    </location>
</feature>